<evidence type="ECO:0000313" key="4">
    <source>
        <dbReference type="EMBL" id="PHP65609.1"/>
    </source>
</evidence>
<dbReference type="InterPro" id="IPR050832">
    <property type="entry name" value="Bact_Acetyltransf"/>
</dbReference>
<dbReference type="InterPro" id="IPR056935">
    <property type="entry name" value="Rv0428c-like_C"/>
</dbReference>
<evidence type="ECO:0000313" key="5">
    <source>
        <dbReference type="Proteomes" id="UP000221168"/>
    </source>
</evidence>
<dbReference type="PANTHER" id="PTHR43877:SF2">
    <property type="entry name" value="AMINOALKYLPHOSPHONATE N-ACETYLTRANSFERASE-RELATED"/>
    <property type="match status" value="1"/>
</dbReference>
<feature type="domain" description="N-acetyltransferase" evidence="3">
    <location>
        <begin position="142"/>
        <end position="275"/>
    </location>
</feature>
<name>A0A2G1QJE8_9HYPH</name>
<dbReference type="InterPro" id="IPR016181">
    <property type="entry name" value="Acyl_CoA_acyltransferase"/>
</dbReference>
<gene>
    <name evidence="4" type="ORF">CSC94_18625</name>
</gene>
<reference evidence="4 5" key="1">
    <citation type="submission" date="2017-10" db="EMBL/GenBank/DDBJ databases">
        <title>Sedimentibacterium mangrovi gen. nov., sp. nov., a novel member of family Phyllobacteriacea isolated from mangrove sediment.</title>
        <authorList>
            <person name="Liao H."/>
            <person name="Tian Y."/>
        </authorList>
    </citation>
    <scope>NUCLEOTIDE SEQUENCE [LARGE SCALE GENOMIC DNA]</scope>
    <source>
        <strain evidence="4 5">X9-2-2</strain>
    </source>
</reference>
<dbReference type="OrthoDB" id="9775595at2"/>
<comment type="caution">
    <text evidence="4">The sequence shown here is derived from an EMBL/GenBank/DDBJ whole genome shotgun (WGS) entry which is preliminary data.</text>
</comment>
<dbReference type="Gene3D" id="3.40.630.30">
    <property type="match status" value="1"/>
</dbReference>
<dbReference type="PANTHER" id="PTHR43877">
    <property type="entry name" value="AMINOALKYLPHOSPHONATE N-ACETYLTRANSFERASE-RELATED-RELATED"/>
    <property type="match status" value="1"/>
</dbReference>
<dbReference type="SUPFAM" id="SSF55729">
    <property type="entry name" value="Acyl-CoA N-acyltransferases (Nat)"/>
    <property type="match status" value="1"/>
</dbReference>
<dbReference type="Proteomes" id="UP000221168">
    <property type="component" value="Unassembled WGS sequence"/>
</dbReference>
<dbReference type="PROSITE" id="PS51186">
    <property type="entry name" value="GNAT"/>
    <property type="match status" value="1"/>
</dbReference>
<protein>
    <submittedName>
        <fullName evidence="4">GNAT family N-acetyltransferase</fullName>
    </submittedName>
</protein>
<keyword evidence="5" id="KW-1185">Reference proteome</keyword>
<evidence type="ECO:0000256" key="2">
    <source>
        <dbReference type="ARBA" id="ARBA00023315"/>
    </source>
</evidence>
<organism evidence="4 5">
    <name type="scientific">Zhengella mangrovi</name>
    <dbReference type="NCBI Taxonomy" id="1982044"/>
    <lineage>
        <taxon>Bacteria</taxon>
        <taxon>Pseudomonadati</taxon>
        <taxon>Pseudomonadota</taxon>
        <taxon>Alphaproteobacteria</taxon>
        <taxon>Hyphomicrobiales</taxon>
        <taxon>Notoacmeibacteraceae</taxon>
        <taxon>Zhengella</taxon>
    </lineage>
</organism>
<dbReference type="AlphaFoldDB" id="A0A2G1QJE8"/>
<sequence length="275" mass="30036">MSPSTATTGVERGVVGPVRRIAPEDLGIVRRFEAAGFRAWPATSIQYDGTWAIRLTASHPAKRLNSINPLDPADVRDITGRIARAAPRFEAYDRDLVLRLSPLAGEELTLWCDARGWERFGESIVMIADMASLDLDGTMDQLPMRDVARFSAAHLAVRGLNASMRAGISEVVNTIEPETGLFLAEVNGQAVTTAICVHDGDLAGLFEVATAETFRGQGHARNTVLSALKWARMRGARTAWLQVETANYPAVALYSSLGFQTLYFYHYRKPGSAGR</sequence>
<evidence type="ECO:0000256" key="1">
    <source>
        <dbReference type="ARBA" id="ARBA00022679"/>
    </source>
</evidence>
<dbReference type="GO" id="GO:0016747">
    <property type="term" value="F:acyltransferase activity, transferring groups other than amino-acyl groups"/>
    <property type="evidence" value="ECO:0007669"/>
    <property type="project" value="InterPro"/>
</dbReference>
<proteinExistence type="predicted"/>
<keyword evidence="2" id="KW-0012">Acyltransferase</keyword>
<dbReference type="EMBL" id="PDVP01000014">
    <property type="protein sequence ID" value="PHP65609.1"/>
    <property type="molecule type" value="Genomic_DNA"/>
</dbReference>
<evidence type="ECO:0000259" key="3">
    <source>
        <dbReference type="PROSITE" id="PS51186"/>
    </source>
</evidence>
<dbReference type="Pfam" id="PF24553">
    <property type="entry name" value="Rv0428c_C"/>
    <property type="match status" value="1"/>
</dbReference>
<keyword evidence="1 4" id="KW-0808">Transferase</keyword>
<accession>A0A2G1QJE8</accession>
<dbReference type="InterPro" id="IPR000182">
    <property type="entry name" value="GNAT_dom"/>
</dbReference>